<feature type="region of interest" description="Disordered" evidence="2">
    <location>
        <begin position="27"/>
        <end position="49"/>
    </location>
</feature>
<dbReference type="PANTHER" id="PTHR43208">
    <property type="entry name" value="ABC TRANSPORTER SUBSTRATE-BINDING PROTEIN"/>
    <property type="match status" value="1"/>
</dbReference>
<organism evidence="4">
    <name type="scientific">hydrothermal vent metagenome</name>
    <dbReference type="NCBI Taxonomy" id="652676"/>
    <lineage>
        <taxon>unclassified sequences</taxon>
        <taxon>metagenomes</taxon>
        <taxon>ecological metagenomes</taxon>
    </lineage>
</organism>
<evidence type="ECO:0000256" key="1">
    <source>
        <dbReference type="ARBA" id="ARBA00022729"/>
    </source>
</evidence>
<evidence type="ECO:0000256" key="2">
    <source>
        <dbReference type="SAM" id="MobiDB-lite"/>
    </source>
</evidence>
<evidence type="ECO:0000313" key="4">
    <source>
        <dbReference type="EMBL" id="VAW06602.1"/>
    </source>
</evidence>
<dbReference type="PANTHER" id="PTHR43208:SF1">
    <property type="entry name" value="ABC TRANSPORTER SUBSTRATE-BINDING PROTEIN"/>
    <property type="match status" value="1"/>
</dbReference>
<dbReference type="Gene3D" id="3.40.50.2300">
    <property type="match status" value="2"/>
</dbReference>
<dbReference type="PROSITE" id="PS51257">
    <property type="entry name" value="PROKAR_LIPOPROTEIN"/>
    <property type="match status" value="1"/>
</dbReference>
<accession>A0A3B0SWB0</accession>
<dbReference type="GO" id="GO:0005886">
    <property type="term" value="C:plasma membrane"/>
    <property type="evidence" value="ECO:0007669"/>
    <property type="project" value="InterPro"/>
</dbReference>
<protein>
    <recommendedName>
        <fullName evidence="3">ABC transporter substrate-binding protein PnrA-like domain-containing protein</fullName>
    </recommendedName>
</protein>
<feature type="domain" description="ABC transporter substrate-binding protein PnrA-like" evidence="3">
    <location>
        <begin position="59"/>
        <end position="316"/>
    </location>
</feature>
<sequence>MKKNRLFRLLIAVFALALVAAACGGSSAEDAPATTTVPTTEAAGATESVTTEPVAAPLRVAIVAPSAKDDLAFTQSMVDAVNALDRDIELSITDGTFVIEDAAAAIRGYAEDGNDVVIAHGTQFGASLIEIAPDFPDVTFLWGTATDTQGLDNVFAYSPAADEGGYVNGIVAAGISESGIIGVVGPLEAGDAVAYIKGFETGALDGGAKSVNITYTGSFGDVALAAEAAQAHLVNGVDVLTGSAQMVVGAVGVASQNDIPWFGTQANQTSLAPDLVVASQVYHWEVIIEEMLSLRDAGVLGGQAFEINLANGGLVIEFNPGYDLPEDVRAAADAAIQGIIGGTIDTGF</sequence>
<dbReference type="AlphaFoldDB" id="A0A3B0SWB0"/>
<dbReference type="EMBL" id="UOEK01000361">
    <property type="protein sequence ID" value="VAW06602.1"/>
    <property type="molecule type" value="Genomic_DNA"/>
</dbReference>
<feature type="compositionally biased region" description="Low complexity" evidence="2">
    <location>
        <begin position="27"/>
        <end position="47"/>
    </location>
</feature>
<gene>
    <name evidence="4" type="ORF">MNBD_ACTINO02-3317</name>
</gene>
<dbReference type="InterPro" id="IPR052910">
    <property type="entry name" value="ABC-Purine-Binding"/>
</dbReference>
<dbReference type="Pfam" id="PF02608">
    <property type="entry name" value="Bmp"/>
    <property type="match status" value="1"/>
</dbReference>
<name>A0A3B0SWB0_9ZZZZ</name>
<evidence type="ECO:0000259" key="3">
    <source>
        <dbReference type="Pfam" id="PF02608"/>
    </source>
</evidence>
<reference evidence="4" key="1">
    <citation type="submission" date="2018-06" db="EMBL/GenBank/DDBJ databases">
        <authorList>
            <person name="Zhirakovskaya E."/>
        </authorList>
    </citation>
    <scope>NUCLEOTIDE SEQUENCE</scope>
</reference>
<proteinExistence type="predicted"/>
<keyword evidence="1" id="KW-0732">Signal</keyword>
<dbReference type="InterPro" id="IPR003760">
    <property type="entry name" value="PnrA-like"/>
</dbReference>